<gene>
    <name evidence="1" type="ORF">M5G17_12825</name>
</gene>
<proteinExistence type="predicted"/>
<evidence type="ECO:0000313" key="2">
    <source>
        <dbReference type="Proteomes" id="UP001148184"/>
    </source>
</evidence>
<organism evidence="1 2">
    <name type="scientific">Pseudomonas rubra</name>
    <dbReference type="NCBI Taxonomy" id="2942627"/>
    <lineage>
        <taxon>Bacteria</taxon>
        <taxon>Pseudomonadati</taxon>
        <taxon>Pseudomonadota</taxon>
        <taxon>Gammaproteobacteria</taxon>
        <taxon>Pseudomonadales</taxon>
        <taxon>Pseudomonadaceae</taxon>
        <taxon>Pseudomonas</taxon>
    </lineage>
</organism>
<keyword evidence="2" id="KW-1185">Reference proteome</keyword>
<protein>
    <submittedName>
        <fullName evidence="1">Uncharacterized protein</fullName>
    </submittedName>
</protein>
<dbReference type="Proteomes" id="UP001148184">
    <property type="component" value="Unassembled WGS sequence"/>
</dbReference>
<sequence length="92" mass="10505">MTTQDFDELAGRIEGIARSVMILAGTLQRQTLLDEQRLQADLRIAAQGLHPELTGRAAAVRTLEDLADQLLADYRYVKARERNPSQWRRKSR</sequence>
<accession>A0ABT5P8P4</accession>
<name>A0ABT5P8P4_9PSED</name>
<evidence type="ECO:0000313" key="1">
    <source>
        <dbReference type="EMBL" id="MDD1014557.1"/>
    </source>
</evidence>
<comment type="caution">
    <text evidence="1">The sequence shown here is derived from an EMBL/GenBank/DDBJ whole genome shotgun (WGS) entry which is preliminary data.</text>
</comment>
<dbReference type="RefSeq" id="WP_273893286.1">
    <property type="nucleotide sequence ID" value="NZ_JAMDGP010000076.1"/>
</dbReference>
<dbReference type="EMBL" id="JAMDGZ010000024">
    <property type="protein sequence ID" value="MDD1014557.1"/>
    <property type="molecule type" value="Genomic_DNA"/>
</dbReference>
<reference evidence="1 2" key="1">
    <citation type="submission" date="2022-05" db="EMBL/GenBank/DDBJ databases">
        <title>Novel Pseudomonas spp. Isolated from a Rainbow Trout Aquaculture Facility.</title>
        <authorList>
            <person name="Testerman T."/>
            <person name="Graf J."/>
        </authorList>
    </citation>
    <scope>NUCLEOTIDE SEQUENCE [LARGE SCALE GENOMIC DNA]</scope>
    <source>
        <strain evidence="1 2">ID1025</strain>
    </source>
</reference>